<sequence length="95" mass="11259">DQGFTTLLHSLDFSYSFIGISNRRTAFQEAQSVNDHHGHWTFNPRKMKKLFEVQRFHCTSTSLTWKASRIPPLSTPTFHRMYEWTVVYKPGRLRV</sequence>
<accession>A0A0C2XBY9</accession>
<dbReference type="HOGENOM" id="CLU_2378316_0_0_1"/>
<dbReference type="EMBL" id="KN818236">
    <property type="protein sequence ID" value="KIL66373.1"/>
    <property type="molecule type" value="Genomic_DNA"/>
</dbReference>
<proteinExistence type="predicted"/>
<dbReference type="AlphaFoldDB" id="A0A0C2XBY9"/>
<organism evidence="1 2">
    <name type="scientific">Amanita muscaria (strain Koide BX008)</name>
    <dbReference type="NCBI Taxonomy" id="946122"/>
    <lineage>
        <taxon>Eukaryota</taxon>
        <taxon>Fungi</taxon>
        <taxon>Dikarya</taxon>
        <taxon>Basidiomycota</taxon>
        <taxon>Agaricomycotina</taxon>
        <taxon>Agaricomycetes</taxon>
        <taxon>Agaricomycetidae</taxon>
        <taxon>Agaricales</taxon>
        <taxon>Pluteineae</taxon>
        <taxon>Amanitaceae</taxon>
        <taxon>Amanita</taxon>
    </lineage>
</organism>
<feature type="non-terminal residue" evidence="1">
    <location>
        <position position="1"/>
    </location>
</feature>
<gene>
    <name evidence="1" type="ORF">M378DRAFT_160808</name>
</gene>
<feature type="non-terminal residue" evidence="1">
    <location>
        <position position="95"/>
    </location>
</feature>
<dbReference type="Proteomes" id="UP000054549">
    <property type="component" value="Unassembled WGS sequence"/>
</dbReference>
<protein>
    <submittedName>
        <fullName evidence="1">Uncharacterized protein</fullName>
    </submittedName>
</protein>
<keyword evidence="2" id="KW-1185">Reference proteome</keyword>
<name>A0A0C2XBY9_AMAMK</name>
<evidence type="ECO:0000313" key="2">
    <source>
        <dbReference type="Proteomes" id="UP000054549"/>
    </source>
</evidence>
<dbReference type="InParanoid" id="A0A0C2XBY9"/>
<evidence type="ECO:0000313" key="1">
    <source>
        <dbReference type="EMBL" id="KIL66373.1"/>
    </source>
</evidence>
<reference evidence="1 2" key="1">
    <citation type="submission" date="2014-04" db="EMBL/GenBank/DDBJ databases">
        <title>Evolutionary Origins and Diversification of the Mycorrhizal Mutualists.</title>
        <authorList>
            <consortium name="DOE Joint Genome Institute"/>
            <consortium name="Mycorrhizal Genomics Consortium"/>
            <person name="Kohler A."/>
            <person name="Kuo A."/>
            <person name="Nagy L.G."/>
            <person name="Floudas D."/>
            <person name="Copeland A."/>
            <person name="Barry K.W."/>
            <person name="Cichocki N."/>
            <person name="Veneault-Fourrey C."/>
            <person name="LaButti K."/>
            <person name="Lindquist E.A."/>
            <person name="Lipzen A."/>
            <person name="Lundell T."/>
            <person name="Morin E."/>
            <person name="Murat C."/>
            <person name="Riley R."/>
            <person name="Ohm R."/>
            <person name="Sun H."/>
            <person name="Tunlid A."/>
            <person name="Henrissat B."/>
            <person name="Grigoriev I.V."/>
            <person name="Hibbett D.S."/>
            <person name="Martin F."/>
        </authorList>
    </citation>
    <scope>NUCLEOTIDE SEQUENCE [LARGE SCALE GENOMIC DNA]</scope>
    <source>
        <strain evidence="1 2">Koide BX008</strain>
    </source>
</reference>